<dbReference type="SUPFAM" id="SSF50729">
    <property type="entry name" value="PH domain-like"/>
    <property type="match status" value="1"/>
</dbReference>
<keyword evidence="10" id="KW-1185">Reference proteome</keyword>
<dbReference type="GO" id="GO:0005096">
    <property type="term" value="F:GTPase activator activity"/>
    <property type="evidence" value="ECO:0007669"/>
    <property type="project" value="UniProtKB-KW"/>
</dbReference>
<feature type="compositionally biased region" description="Basic and acidic residues" evidence="4">
    <location>
        <begin position="289"/>
        <end position="298"/>
    </location>
</feature>
<dbReference type="InterPro" id="IPR000198">
    <property type="entry name" value="RhoGAP_dom"/>
</dbReference>
<feature type="region of interest" description="Disordered" evidence="4">
    <location>
        <begin position="158"/>
        <end position="239"/>
    </location>
</feature>
<dbReference type="GO" id="GO:0005737">
    <property type="term" value="C:cytoplasm"/>
    <property type="evidence" value="ECO:0007669"/>
    <property type="project" value="TreeGrafter"/>
</dbReference>
<dbReference type="CDD" id="cd12070">
    <property type="entry name" value="SH3_ARHGAP12"/>
    <property type="match status" value="1"/>
</dbReference>
<feature type="region of interest" description="Disordered" evidence="4">
    <location>
        <begin position="568"/>
        <end position="610"/>
    </location>
</feature>
<dbReference type="PANTHER" id="PTHR23176">
    <property type="entry name" value="RHO/RAC/CDC GTPASE-ACTIVATING PROTEIN"/>
    <property type="match status" value="1"/>
</dbReference>
<dbReference type="InterPro" id="IPR036020">
    <property type="entry name" value="WW_dom_sf"/>
</dbReference>
<dbReference type="InterPro" id="IPR035491">
    <property type="entry name" value="ARHGAP12_SH3"/>
</dbReference>
<protein>
    <recommendedName>
        <fullName evidence="11">Rho GTPase activating protein 12</fullName>
    </recommendedName>
</protein>
<reference evidence="9" key="2">
    <citation type="submission" date="2025-08" db="UniProtKB">
        <authorList>
            <consortium name="Ensembl"/>
        </authorList>
    </citation>
    <scope>IDENTIFICATION</scope>
</reference>
<feature type="domain" description="WW" evidence="7">
    <location>
        <begin position="269"/>
        <end position="296"/>
    </location>
</feature>
<dbReference type="SUPFAM" id="SSF50044">
    <property type="entry name" value="SH3-domain"/>
    <property type="match status" value="1"/>
</dbReference>
<evidence type="ECO:0008006" key="11">
    <source>
        <dbReference type="Google" id="ProtNLM"/>
    </source>
</evidence>
<dbReference type="Gene3D" id="1.10.555.10">
    <property type="entry name" value="Rho GTPase activation protein"/>
    <property type="match status" value="1"/>
</dbReference>
<dbReference type="InterPro" id="IPR008936">
    <property type="entry name" value="Rho_GTPase_activation_prot"/>
</dbReference>
<feature type="compositionally biased region" description="Polar residues" evidence="4">
    <location>
        <begin position="222"/>
        <end position="239"/>
    </location>
</feature>
<evidence type="ECO:0000259" key="6">
    <source>
        <dbReference type="PROSITE" id="PS50003"/>
    </source>
</evidence>
<dbReference type="SUPFAM" id="SSF48350">
    <property type="entry name" value="GTPase activation domain, GAP"/>
    <property type="match status" value="1"/>
</dbReference>
<dbReference type="CDD" id="cd00201">
    <property type="entry name" value="WW"/>
    <property type="match status" value="1"/>
</dbReference>
<dbReference type="Pfam" id="PF16618">
    <property type="entry name" value="SH3-WW_linker"/>
    <property type="match status" value="1"/>
</dbReference>
<dbReference type="InterPro" id="IPR001849">
    <property type="entry name" value="PH_domain"/>
</dbReference>
<feature type="domain" description="PH" evidence="6">
    <location>
        <begin position="463"/>
        <end position="564"/>
    </location>
</feature>
<reference evidence="9" key="1">
    <citation type="submission" date="2021-04" db="EMBL/GenBank/DDBJ databases">
        <authorList>
            <consortium name="Wellcome Sanger Institute Data Sharing"/>
        </authorList>
    </citation>
    <scope>NUCLEOTIDE SEQUENCE [LARGE SCALE GENOMIC DNA]</scope>
</reference>
<dbReference type="PANTHER" id="PTHR23176:SF107">
    <property type="entry name" value="RHO GTPASE-ACTIVATING PROTEIN 12"/>
    <property type="match status" value="1"/>
</dbReference>
<dbReference type="Pfam" id="PF00397">
    <property type="entry name" value="WW"/>
    <property type="match status" value="1"/>
</dbReference>
<dbReference type="SMART" id="SM00456">
    <property type="entry name" value="WW"/>
    <property type="match status" value="2"/>
</dbReference>
<dbReference type="FunFam" id="1.10.555.10:FF:000003">
    <property type="entry name" value="Putative rho GTPase-activating protein 12"/>
    <property type="match status" value="1"/>
</dbReference>
<feature type="compositionally biased region" description="Acidic residues" evidence="4">
    <location>
        <begin position="570"/>
        <end position="579"/>
    </location>
</feature>
<dbReference type="PROSITE" id="PS50002">
    <property type="entry name" value="SH3"/>
    <property type="match status" value="1"/>
</dbReference>
<dbReference type="PROSITE" id="PS50020">
    <property type="entry name" value="WW_DOMAIN_2"/>
    <property type="match status" value="2"/>
</dbReference>
<organism evidence="9 10">
    <name type="scientific">Anabas testudineus</name>
    <name type="common">Climbing perch</name>
    <name type="synonym">Anthias testudineus</name>
    <dbReference type="NCBI Taxonomy" id="64144"/>
    <lineage>
        <taxon>Eukaryota</taxon>
        <taxon>Metazoa</taxon>
        <taxon>Chordata</taxon>
        <taxon>Craniata</taxon>
        <taxon>Vertebrata</taxon>
        <taxon>Euteleostomi</taxon>
        <taxon>Actinopterygii</taxon>
        <taxon>Neopterygii</taxon>
        <taxon>Teleostei</taxon>
        <taxon>Neoteleostei</taxon>
        <taxon>Acanthomorphata</taxon>
        <taxon>Anabantaria</taxon>
        <taxon>Anabantiformes</taxon>
        <taxon>Anabantoidei</taxon>
        <taxon>Anabantidae</taxon>
        <taxon>Anabas</taxon>
    </lineage>
</organism>
<dbReference type="InterPro" id="IPR001452">
    <property type="entry name" value="SH3_domain"/>
</dbReference>
<dbReference type="Pfam" id="PF00620">
    <property type="entry name" value="RhoGAP"/>
    <property type="match status" value="1"/>
</dbReference>
<reference evidence="9" key="3">
    <citation type="submission" date="2025-09" db="UniProtKB">
        <authorList>
            <consortium name="Ensembl"/>
        </authorList>
    </citation>
    <scope>IDENTIFICATION</scope>
</reference>
<evidence type="ECO:0000259" key="8">
    <source>
        <dbReference type="PROSITE" id="PS50238"/>
    </source>
</evidence>
<dbReference type="InterPro" id="IPR036028">
    <property type="entry name" value="SH3-like_dom_sf"/>
</dbReference>
<dbReference type="SMART" id="SM00233">
    <property type="entry name" value="PH"/>
    <property type="match status" value="1"/>
</dbReference>
<dbReference type="PROSITE" id="PS50003">
    <property type="entry name" value="PH_DOMAIN"/>
    <property type="match status" value="1"/>
</dbReference>
<feature type="domain" description="WW" evidence="7">
    <location>
        <begin position="359"/>
        <end position="392"/>
    </location>
</feature>
<keyword evidence="1 3" id="KW-0728">SH3 domain</keyword>
<dbReference type="SUPFAM" id="SSF51045">
    <property type="entry name" value="WW domain"/>
    <property type="match status" value="2"/>
</dbReference>
<proteinExistence type="predicted"/>
<evidence type="ECO:0000259" key="7">
    <source>
        <dbReference type="PROSITE" id="PS50020"/>
    </source>
</evidence>
<dbReference type="Gene3D" id="2.30.30.40">
    <property type="entry name" value="SH3 Domains"/>
    <property type="match status" value="1"/>
</dbReference>
<dbReference type="InterPro" id="IPR001202">
    <property type="entry name" value="WW_dom"/>
</dbReference>
<feature type="region of interest" description="Disordered" evidence="4">
    <location>
        <begin position="101"/>
        <end position="141"/>
    </location>
</feature>
<evidence type="ECO:0000259" key="5">
    <source>
        <dbReference type="PROSITE" id="PS50002"/>
    </source>
</evidence>
<feature type="domain" description="Rho-GAP" evidence="8">
    <location>
        <begin position="645"/>
        <end position="834"/>
    </location>
</feature>
<dbReference type="Ensembl" id="ENSATET00000062575.2">
    <property type="protein sequence ID" value="ENSATEP00000067287.1"/>
    <property type="gene ID" value="ENSATEG00000018830.3"/>
</dbReference>
<evidence type="ECO:0000256" key="1">
    <source>
        <dbReference type="ARBA" id="ARBA00022443"/>
    </source>
</evidence>
<evidence type="ECO:0000256" key="3">
    <source>
        <dbReference type="PROSITE-ProRule" id="PRU00192"/>
    </source>
</evidence>
<feature type="compositionally biased region" description="Basic and acidic residues" evidence="4">
    <location>
        <begin position="583"/>
        <end position="595"/>
    </location>
</feature>
<keyword evidence="2" id="KW-0343">GTPase activation</keyword>
<dbReference type="InterPro" id="IPR011993">
    <property type="entry name" value="PH-like_dom_sf"/>
</dbReference>
<dbReference type="GO" id="GO:0007165">
    <property type="term" value="P:signal transduction"/>
    <property type="evidence" value="ECO:0007669"/>
    <property type="project" value="InterPro"/>
</dbReference>
<evidence type="ECO:0000256" key="2">
    <source>
        <dbReference type="ARBA" id="ARBA00022468"/>
    </source>
</evidence>
<feature type="domain" description="SH3" evidence="5">
    <location>
        <begin position="11"/>
        <end position="73"/>
    </location>
</feature>
<dbReference type="GeneTree" id="ENSGT00950000182860"/>
<dbReference type="AlphaFoldDB" id="A0A7N6FK45"/>
<dbReference type="FunFam" id="2.30.30.40:FF:000056">
    <property type="entry name" value="rho GTPase-activating protein 12 isoform X1"/>
    <property type="match status" value="1"/>
</dbReference>
<dbReference type="Gene3D" id="2.20.70.10">
    <property type="match status" value="2"/>
</dbReference>
<dbReference type="FunFam" id="2.30.29.30:FF:000100">
    <property type="entry name" value="Rho GTPase activating protein 12"/>
    <property type="match status" value="1"/>
</dbReference>
<dbReference type="Proteomes" id="UP000265040">
    <property type="component" value="Chromosome 2"/>
</dbReference>
<dbReference type="PROSITE" id="PS50238">
    <property type="entry name" value="RHOGAP"/>
    <property type="match status" value="1"/>
</dbReference>
<dbReference type="CDD" id="cd04403">
    <property type="entry name" value="RhoGAP_ARHGAP27_15_12_9"/>
    <property type="match status" value="1"/>
</dbReference>
<dbReference type="CDD" id="cd13233">
    <property type="entry name" value="PH_ARHGAP9-like"/>
    <property type="match status" value="1"/>
</dbReference>
<evidence type="ECO:0000313" key="10">
    <source>
        <dbReference type="Proteomes" id="UP000265040"/>
    </source>
</evidence>
<feature type="compositionally biased region" description="Low complexity" evidence="4">
    <location>
        <begin position="112"/>
        <end position="128"/>
    </location>
</feature>
<dbReference type="SMART" id="SM00324">
    <property type="entry name" value="RhoGAP"/>
    <property type="match status" value="1"/>
</dbReference>
<evidence type="ECO:0000256" key="4">
    <source>
        <dbReference type="SAM" id="MobiDB-lite"/>
    </source>
</evidence>
<feature type="compositionally biased region" description="Polar residues" evidence="4">
    <location>
        <begin position="299"/>
        <end position="338"/>
    </location>
</feature>
<evidence type="ECO:0000313" key="9">
    <source>
        <dbReference type="Ensembl" id="ENSATEP00000067287.1"/>
    </source>
</evidence>
<dbReference type="Gene3D" id="2.30.29.30">
    <property type="entry name" value="Pleckstrin-homology domain (PH domain)/Phosphotyrosine-binding domain (PTB)"/>
    <property type="match status" value="1"/>
</dbReference>
<name>A0A7N6FK45_ANATE</name>
<accession>A0A7N6FK45</accession>
<dbReference type="Pfam" id="PF00169">
    <property type="entry name" value="PH"/>
    <property type="match status" value="1"/>
</dbReference>
<sequence>MADREGLPLAPGQVYIEVEYDYEYKAKDKIVTIRQGECYILVKKTNEDWWQVKKEEGTKAFYVPAQYVREVRRALMPPQKPTLRAKPTVLDICRASDENLNRHQPEMSSFGRPSPSSTPSPSSDRVTPPVVPKDANQNMGSPHHCKVVAELVLFHNNNNHHHANNSTLPRTRADSPPLKMGSNHNKSPDSEKTSLPSDLPAEGLSKLRNDSESGDELSSSSTEHIQPTSPTGQGRSDSPVYTNLQELKISQSSLPPVPSGSPLHILGDWETHKDLSGRHFYYNRATGERTWKPPRTRDTSCSISSIRGDSQGTLESEPLSSEENCHSTHSSQSDSQYGSPPRGWSEELDEHGHTLYVSEYTQEKWIKHVDEQGRPYYYSADGSRSEWELPKYNISPQSGEVPKSRSLERKQQDPIVLTKWRHSTYVLDLNDKVRYLSQLALHCTHHHRHNAPSEKCGVLNVTKITENGKKVRKNWASSWTVLQGSSLLFAKGQGGSTSWFGSNQSKPEFTVDLRGGSVEWASKDKSSKKHVIELKTRQGTELLIQSEIDSVINDWYRALTETINTHAWESDEAIEEDMPESPGAEKHDKEKDHRDKKTRAMKTSVSMDSSDQKKTRLKLKKFLTRRPTYQAVRDKGYIKDQVFGCSLASLCQRENTSVPNFVKMCIDHVENTGLNIDGLYRVSGNLAVIQKLRFAVNHDEKVDLNDSKWEDIHVTTGALKMFFRELSEPLFTYGSFNDFVNAIKYSDQKQRVNSLKDLIKKLPKPNHDTMQILFKHLCRVIDHGEANRMTTQSVAIVFGPTLLRPETETGNIAVHMVYQNQIVELILLEYESIFGR</sequence>
<dbReference type="InterPro" id="IPR050729">
    <property type="entry name" value="Rho-GAP"/>
</dbReference>
<feature type="region of interest" description="Disordered" evidence="4">
    <location>
        <begin position="289"/>
        <end position="347"/>
    </location>
</feature>